<dbReference type="EMBL" id="JPVN01000022">
    <property type="protein sequence ID" value="KGR77023.1"/>
    <property type="molecule type" value="Genomic_DNA"/>
</dbReference>
<evidence type="ECO:0000313" key="5">
    <source>
        <dbReference type="Proteomes" id="UP000030416"/>
    </source>
</evidence>
<dbReference type="InterPro" id="IPR029056">
    <property type="entry name" value="Ribokinase-like"/>
</dbReference>
<dbReference type="eggNOG" id="COG0524">
    <property type="taxonomic scope" value="Bacteria"/>
</dbReference>
<comment type="caution">
    <text evidence="4">The sequence shown here is derived from an EMBL/GenBank/DDBJ whole genome shotgun (WGS) entry which is preliminary data.</text>
</comment>
<dbReference type="PROSITE" id="PS00583">
    <property type="entry name" value="PFKB_KINASES_1"/>
    <property type="match status" value="1"/>
</dbReference>
<evidence type="ECO:0000256" key="2">
    <source>
        <dbReference type="ARBA" id="ARBA00022777"/>
    </source>
</evidence>
<dbReference type="InterPro" id="IPR036390">
    <property type="entry name" value="WH_DNA-bd_sf"/>
</dbReference>
<sequence length="362" mass="39789">MTEKEIQVLEMIKKNPYLSQQDMAAQLNISRPTLANIISGLMKKGEIVGRAYILPEKDVIIVIGGANVDRKFHLNEAVQLGTSNPATTSISVGGVARNVAENLGRLSHSVKLITLMGKDQDATFIEETSGAYIDFELVDHLEEEKTGSYSAILDNEGELVLGLANMSIYNLLSPNVLRKHEIILLNSRCIIVDLNCPKETVEYLRDLAISRNILFTIVPVSSSKMKNMPNTLNGVSFFICNLDEAETYLNNRFEDMNDFMNAAQRLLEMGAENVVLTLGDKGVIVGSSLGIKHIEATKVNEVNDVTGAGDAFVGAMMHGVLVGELFEDAVRLGLYNASKTIESDYTVRTDLSIEELSNWRNS</sequence>
<organism evidence="4 5">
    <name type="scientific">Ureibacillus manganicus DSM 26584</name>
    <dbReference type="NCBI Taxonomy" id="1384049"/>
    <lineage>
        <taxon>Bacteria</taxon>
        <taxon>Bacillati</taxon>
        <taxon>Bacillota</taxon>
        <taxon>Bacilli</taxon>
        <taxon>Bacillales</taxon>
        <taxon>Caryophanaceae</taxon>
        <taxon>Ureibacillus</taxon>
    </lineage>
</organism>
<dbReference type="Gene3D" id="3.40.1190.20">
    <property type="match status" value="1"/>
</dbReference>
<dbReference type="Gene3D" id="1.10.10.10">
    <property type="entry name" value="Winged helix-like DNA-binding domain superfamily/Winged helix DNA-binding domain"/>
    <property type="match status" value="1"/>
</dbReference>
<dbReference type="InterPro" id="IPR011611">
    <property type="entry name" value="PfkB_dom"/>
</dbReference>
<keyword evidence="2 4" id="KW-0418">Kinase</keyword>
<proteinExistence type="predicted"/>
<dbReference type="Proteomes" id="UP000030416">
    <property type="component" value="Unassembled WGS sequence"/>
</dbReference>
<dbReference type="PANTHER" id="PTHR10584">
    <property type="entry name" value="SUGAR KINASE"/>
    <property type="match status" value="1"/>
</dbReference>
<dbReference type="STRING" id="1384049.CD29_16025"/>
<dbReference type="Pfam" id="PF13412">
    <property type="entry name" value="HTH_24"/>
    <property type="match status" value="1"/>
</dbReference>
<name>A0A0A3I2X3_9BACL</name>
<dbReference type="SUPFAM" id="SSF46785">
    <property type="entry name" value="Winged helix' DNA-binding domain"/>
    <property type="match status" value="1"/>
</dbReference>
<evidence type="ECO:0000256" key="1">
    <source>
        <dbReference type="ARBA" id="ARBA00022679"/>
    </source>
</evidence>
<gene>
    <name evidence="4" type="ORF">CD29_16025</name>
</gene>
<reference evidence="4 5" key="1">
    <citation type="submission" date="2014-02" db="EMBL/GenBank/DDBJ databases">
        <title>Draft genome sequence of Lysinibacillus manganicus DSM 26584T.</title>
        <authorList>
            <person name="Zhang F."/>
            <person name="Wang G."/>
            <person name="Zhang L."/>
        </authorList>
    </citation>
    <scope>NUCLEOTIDE SEQUENCE [LARGE SCALE GENOMIC DNA]</scope>
    <source>
        <strain evidence="4 5">DSM 26584</strain>
    </source>
</reference>
<keyword evidence="5" id="KW-1185">Reference proteome</keyword>
<keyword evidence="1" id="KW-0808">Transferase</keyword>
<dbReference type="Pfam" id="PF00294">
    <property type="entry name" value="PfkB"/>
    <property type="match status" value="1"/>
</dbReference>
<dbReference type="SUPFAM" id="SSF53613">
    <property type="entry name" value="Ribokinase-like"/>
    <property type="match status" value="1"/>
</dbReference>
<dbReference type="OrthoDB" id="9806249at2"/>
<dbReference type="PROSITE" id="PS00584">
    <property type="entry name" value="PFKB_KINASES_2"/>
    <property type="match status" value="1"/>
</dbReference>
<dbReference type="GO" id="GO:0005829">
    <property type="term" value="C:cytosol"/>
    <property type="evidence" value="ECO:0007669"/>
    <property type="project" value="TreeGrafter"/>
</dbReference>
<dbReference type="AlphaFoldDB" id="A0A0A3I2X3"/>
<accession>A0A0A3I2X3</accession>
<evidence type="ECO:0000313" key="4">
    <source>
        <dbReference type="EMBL" id="KGR77023.1"/>
    </source>
</evidence>
<dbReference type="InterPro" id="IPR002173">
    <property type="entry name" value="Carboh/pur_kinase_PfkB_CS"/>
</dbReference>
<dbReference type="CDD" id="cd01941">
    <property type="entry name" value="YeiC_kinase_like"/>
    <property type="match status" value="1"/>
</dbReference>
<dbReference type="PANTHER" id="PTHR10584:SF166">
    <property type="entry name" value="RIBOKINASE"/>
    <property type="match status" value="1"/>
</dbReference>
<dbReference type="eggNOG" id="COG1522">
    <property type="taxonomic scope" value="Bacteria"/>
</dbReference>
<evidence type="ECO:0000259" key="3">
    <source>
        <dbReference type="Pfam" id="PF00294"/>
    </source>
</evidence>
<protein>
    <submittedName>
        <fullName evidence="4">Carbohydrate kinase</fullName>
    </submittedName>
</protein>
<dbReference type="InterPro" id="IPR036388">
    <property type="entry name" value="WH-like_DNA-bd_sf"/>
</dbReference>
<dbReference type="GO" id="GO:0016301">
    <property type="term" value="F:kinase activity"/>
    <property type="evidence" value="ECO:0007669"/>
    <property type="project" value="UniProtKB-KW"/>
</dbReference>
<feature type="domain" description="Carbohydrate kinase PfkB" evidence="3">
    <location>
        <begin position="61"/>
        <end position="346"/>
    </location>
</feature>
<dbReference type="RefSeq" id="WP_036188797.1">
    <property type="nucleotide sequence ID" value="NZ_AVDA01000022.1"/>
</dbReference>